<dbReference type="STRING" id="102285.A0A0R3TTH3"/>
<dbReference type="EMBL" id="UZAE01013324">
    <property type="protein sequence ID" value="VDO09290.1"/>
    <property type="molecule type" value="Genomic_DNA"/>
</dbReference>
<reference evidence="1 2" key="2">
    <citation type="submission" date="2018-11" db="EMBL/GenBank/DDBJ databases">
        <authorList>
            <consortium name="Pathogen Informatics"/>
        </authorList>
    </citation>
    <scope>NUCLEOTIDE SEQUENCE [LARGE SCALE GENOMIC DNA]</scope>
</reference>
<evidence type="ECO:0000313" key="1">
    <source>
        <dbReference type="EMBL" id="VDO09290.1"/>
    </source>
</evidence>
<protein>
    <submittedName>
        <fullName evidence="3">Calponin-homology (CH) domain-containing protein</fullName>
    </submittedName>
</protein>
<gene>
    <name evidence="1" type="ORF">HNAJ_LOCUS11002</name>
</gene>
<evidence type="ECO:0000313" key="3">
    <source>
        <dbReference type="WBParaSite" id="HNAJ_0001100801-mRNA-1"/>
    </source>
</evidence>
<reference evidence="3" key="1">
    <citation type="submission" date="2017-02" db="UniProtKB">
        <authorList>
            <consortium name="WormBaseParasite"/>
        </authorList>
    </citation>
    <scope>IDENTIFICATION</scope>
</reference>
<keyword evidence="2" id="KW-1185">Reference proteome</keyword>
<accession>A0A0R3TTH3</accession>
<proteinExistence type="predicted"/>
<dbReference type="OrthoDB" id="10009078at2759"/>
<sequence>MAGWVKQTEATGWLCGCLYRELYGRTSQSWGVTEESQLWLKLNENLKSLEETQQVEIGSSTYSFKTNSGYRLSSAPAISAMVSFLSSPPENIENDDRLQPFLASSIISFSGAIAKKTECIVLKDIVEAIIWIKDKKKKKIQFNLLPNNADPQETNLTLAMAVAFGADVINFGRLDDLSTQSKLSEWISTVYTSEP</sequence>
<dbReference type="Proteomes" id="UP000278807">
    <property type="component" value="Unassembled WGS sequence"/>
</dbReference>
<dbReference type="WBParaSite" id="HNAJ_0001100801-mRNA-1">
    <property type="protein sequence ID" value="HNAJ_0001100801-mRNA-1"/>
    <property type="gene ID" value="HNAJ_0001100801"/>
</dbReference>
<dbReference type="AlphaFoldDB" id="A0A0R3TTH3"/>
<evidence type="ECO:0000313" key="2">
    <source>
        <dbReference type="Proteomes" id="UP000278807"/>
    </source>
</evidence>
<name>A0A0R3TTH3_RODNA</name>
<organism evidence="3">
    <name type="scientific">Rodentolepis nana</name>
    <name type="common">Dwarf tapeworm</name>
    <name type="synonym">Hymenolepis nana</name>
    <dbReference type="NCBI Taxonomy" id="102285"/>
    <lineage>
        <taxon>Eukaryota</taxon>
        <taxon>Metazoa</taxon>
        <taxon>Spiralia</taxon>
        <taxon>Lophotrochozoa</taxon>
        <taxon>Platyhelminthes</taxon>
        <taxon>Cestoda</taxon>
        <taxon>Eucestoda</taxon>
        <taxon>Cyclophyllidea</taxon>
        <taxon>Hymenolepididae</taxon>
        <taxon>Rodentolepis</taxon>
    </lineage>
</organism>